<gene>
    <name evidence="1" type="ORF">SAMN02910293_02221</name>
</gene>
<dbReference type="RefSeq" id="WP_018164035.1">
    <property type="nucleotide sequence ID" value="NZ_FMXP01000040.1"/>
</dbReference>
<dbReference type="AlphaFoldDB" id="A0A1G6DID1"/>
<proteinExistence type="predicted"/>
<reference evidence="1 2" key="1">
    <citation type="submission" date="2016-10" db="EMBL/GenBank/DDBJ databases">
        <authorList>
            <person name="de Groot N.N."/>
        </authorList>
    </citation>
    <scope>NUCLEOTIDE SEQUENCE [LARGE SCALE GENOMIC DNA]</scope>
    <source>
        <strain evidence="1 2">A-4</strain>
    </source>
</reference>
<keyword evidence="2" id="KW-1185">Reference proteome</keyword>
<dbReference type="EMBL" id="FMXP01000040">
    <property type="protein sequence ID" value="SDB44900.1"/>
    <property type="molecule type" value="Genomic_DNA"/>
</dbReference>
<accession>A0A1G6DID1</accession>
<dbReference type="Proteomes" id="UP000182508">
    <property type="component" value="Unassembled WGS sequence"/>
</dbReference>
<evidence type="ECO:0000313" key="2">
    <source>
        <dbReference type="Proteomes" id="UP000182508"/>
    </source>
</evidence>
<sequence length="157" mass="18568">MIGTIRIIQDGHSKELAKVDLIRFNEEDIRQRLLDKGYPYDSELIIAGICDWDIEAHFTFQEIKFLKVCLEQLYDNDDYIIVFLLQRHWKVMDIIDVYYKFASQDEVEALSLLLKDKDNKELIQTFYQANSWINCIQTYLSSGELLNTPKGFYRKVG</sequence>
<evidence type="ECO:0000313" key="1">
    <source>
        <dbReference type="EMBL" id="SDB44900.1"/>
    </source>
</evidence>
<name>A0A1G6DID1_9STRE</name>
<protein>
    <submittedName>
        <fullName evidence="1">Uncharacterized protein</fullName>
    </submittedName>
</protein>
<dbReference type="STRING" id="439219.SAMN02910293_02221"/>
<organism evidence="1 2">
    <name type="scientific">Streptococcus henryi</name>
    <dbReference type="NCBI Taxonomy" id="439219"/>
    <lineage>
        <taxon>Bacteria</taxon>
        <taxon>Bacillati</taxon>
        <taxon>Bacillota</taxon>
        <taxon>Bacilli</taxon>
        <taxon>Lactobacillales</taxon>
        <taxon>Streptococcaceae</taxon>
        <taxon>Streptococcus</taxon>
    </lineage>
</organism>